<accession>A0A9D1P6W1</accession>
<dbReference type="EMBL" id="DVOT01000075">
    <property type="protein sequence ID" value="HIV27152.1"/>
    <property type="molecule type" value="Genomic_DNA"/>
</dbReference>
<reference evidence="2" key="1">
    <citation type="submission" date="2020-10" db="EMBL/GenBank/DDBJ databases">
        <authorList>
            <person name="Gilroy R."/>
        </authorList>
    </citation>
    <scope>NUCLEOTIDE SEQUENCE</scope>
    <source>
        <strain evidence="2">CHK183-6373</strain>
    </source>
</reference>
<comment type="caution">
    <text evidence="2">The sequence shown here is derived from an EMBL/GenBank/DDBJ whole genome shotgun (WGS) entry which is preliminary data.</text>
</comment>
<evidence type="ECO:0000256" key="1">
    <source>
        <dbReference type="SAM" id="Phobius"/>
    </source>
</evidence>
<keyword evidence="1" id="KW-0812">Transmembrane</keyword>
<name>A0A9D1P6W1_9FIRM</name>
<protein>
    <submittedName>
        <fullName evidence="2">Uncharacterized protein</fullName>
    </submittedName>
</protein>
<organism evidence="2 3">
    <name type="scientific">Candidatus Ornithocaccomicrobium faecavium</name>
    <dbReference type="NCBI Taxonomy" id="2840890"/>
    <lineage>
        <taxon>Bacteria</taxon>
        <taxon>Bacillati</taxon>
        <taxon>Bacillota</taxon>
        <taxon>Clostridia</taxon>
        <taxon>Candidatus Ornithocaccomicrobium</taxon>
    </lineage>
</organism>
<evidence type="ECO:0000313" key="3">
    <source>
        <dbReference type="Proteomes" id="UP000886884"/>
    </source>
</evidence>
<dbReference type="Proteomes" id="UP000886884">
    <property type="component" value="Unassembled WGS sequence"/>
</dbReference>
<evidence type="ECO:0000313" key="2">
    <source>
        <dbReference type="EMBL" id="HIV27152.1"/>
    </source>
</evidence>
<dbReference type="AlphaFoldDB" id="A0A9D1P6W1"/>
<keyword evidence="1" id="KW-0472">Membrane</keyword>
<reference evidence="2" key="2">
    <citation type="journal article" date="2021" name="PeerJ">
        <title>Extensive microbial diversity within the chicken gut microbiome revealed by metagenomics and culture.</title>
        <authorList>
            <person name="Gilroy R."/>
            <person name="Ravi A."/>
            <person name="Getino M."/>
            <person name="Pursley I."/>
            <person name="Horton D.L."/>
            <person name="Alikhan N.F."/>
            <person name="Baker D."/>
            <person name="Gharbi K."/>
            <person name="Hall N."/>
            <person name="Watson M."/>
            <person name="Adriaenssens E.M."/>
            <person name="Foster-Nyarko E."/>
            <person name="Jarju S."/>
            <person name="Secka A."/>
            <person name="Antonio M."/>
            <person name="Oren A."/>
            <person name="Chaudhuri R.R."/>
            <person name="La Ragione R."/>
            <person name="Hildebrand F."/>
            <person name="Pallen M.J."/>
        </authorList>
    </citation>
    <scope>NUCLEOTIDE SEQUENCE</scope>
    <source>
        <strain evidence="2">CHK183-6373</strain>
    </source>
</reference>
<proteinExistence type="predicted"/>
<sequence>MKYIRRLLWFIASRMIILSACVAILICAFYMALNSGNIYILVTDGMAKRVEVALTREDASELNKYFSADFLNNDPVMQIAFSANSPYIDYNITDFDHVITLEWLWAWPWQDTAYCTITERVPSIEGSVISSRVNDVSGDPPAWQGGEYEVTLMKSGGQWRIVGLTQTRVILEPTPVPSATPAQENGNAQG</sequence>
<keyword evidence="1" id="KW-1133">Transmembrane helix</keyword>
<gene>
    <name evidence="2" type="ORF">IAA64_04235</name>
</gene>
<feature type="transmembrane region" description="Helical" evidence="1">
    <location>
        <begin position="7"/>
        <end position="33"/>
    </location>
</feature>